<protein>
    <submittedName>
        <fullName evidence="1">Uncharacterized protein</fullName>
    </submittedName>
</protein>
<evidence type="ECO:0000313" key="2">
    <source>
        <dbReference type="Proteomes" id="UP000657918"/>
    </source>
</evidence>
<dbReference type="Proteomes" id="UP000657918">
    <property type="component" value="Unassembled WGS sequence"/>
</dbReference>
<keyword evidence="2" id="KW-1185">Reference proteome</keyword>
<sequence>MPSAATKSSFCFLYLKGCLKVTLANGAPRPGSWMISVTTPFRYPFLSPKSRDLNLAGPLRWWVWDLKTEPAPLLHKLSSIHALGSNKKLLLLLVPERVSESNSS</sequence>
<evidence type="ECO:0000313" key="1">
    <source>
        <dbReference type="EMBL" id="KAF9678213.1"/>
    </source>
</evidence>
<dbReference type="AlphaFoldDB" id="A0A835JZE2"/>
<dbReference type="EMBL" id="JADGMS010000007">
    <property type="protein sequence ID" value="KAF9678213.1"/>
    <property type="molecule type" value="Genomic_DNA"/>
</dbReference>
<name>A0A835JZE2_9ROSI</name>
<comment type="caution">
    <text evidence="1">The sequence shown here is derived from an EMBL/GenBank/DDBJ whole genome shotgun (WGS) entry which is preliminary data.</text>
</comment>
<dbReference type="OrthoDB" id="809748at2759"/>
<accession>A0A835JZE2</accession>
<reference evidence="1 2" key="1">
    <citation type="submission" date="2020-10" db="EMBL/GenBank/DDBJ databases">
        <title>Plant Genome Project.</title>
        <authorList>
            <person name="Zhang R.-G."/>
        </authorList>
    </citation>
    <scope>NUCLEOTIDE SEQUENCE [LARGE SCALE GENOMIC DNA]</scope>
    <source>
        <strain evidence="1">FAFU-HL-1</strain>
        <tissue evidence="1">Leaf</tissue>
    </source>
</reference>
<organism evidence="1 2">
    <name type="scientific">Salix dunnii</name>
    <dbReference type="NCBI Taxonomy" id="1413687"/>
    <lineage>
        <taxon>Eukaryota</taxon>
        <taxon>Viridiplantae</taxon>
        <taxon>Streptophyta</taxon>
        <taxon>Embryophyta</taxon>
        <taxon>Tracheophyta</taxon>
        <taxon>Spermatophyta</taxon>
        <taxon>Magnoliopsida</taxon>
        <taxon>eudicotyledons</taxon>
        <taxon>Gunneridae</taxon>
        <taxon>Pentapetalae</taxon>
        <taxon>rosids</taxon>
        <taxon>fabids</taxon>
        <taxon>Malpighiales</taxon>
        <taxon>Salicaceae</taxon>
        <taxon>Saliceae</taxon>
        <taxon>Salix</taxon>
    </lineage>
</organism>
<proteinExistence type="predicted"/>
<gene>
    <name evidence="1" type="ORF">SADUNF_Sadunf07G0011600</name>
</gene>